<dbReference type="InterPro" id="IPR027417">
    <property type="entry name" value="P-loop_NTPase"/>
</dbReference>
<feature type="domain" description="ATPase dynein-related AAA" evidence="1">
    <location>
        <begin position="35"/>
        <end position="195"/>
    </location>
</feature>
<evidence type="ECO:0000313" key="2">
    <source>
        <dbReference type="EMBL" id="KRT81117.1"/>
    </source>
</evidence>
<dbReference type="Proteomes" id="UP000051574">
    <property type="component" value="Unassembled WGS sequence"/>
</dbReference>
<dbReference type="PANTHER" id="PTHR21610:SF9">
    <property type="entry name" value="VON WILLEBRAND FACTOR A DOMAIN-CONTAINING PROTEIN 8"/>
    <property type="match status" value="1"/>
</dbReference>
<feature type="domain" description="ATPase dynein-related AAA" evidence="1">
    <location>
        <begin position="364"/>
        <end position="443"/>
    </location>
</feature>
<dbReference type="EMBL" id="LJIG01016266">
    <property type="protein sequence ID" value="KRT81117.1"/>
    <property type="molecule type" value="Genomic_DNA"/>
</dbReference>
<comment type="caution">
    <text evidence="2">The sequence shown here is derived from an EMBL/GenBank/DDBJ whole genome shotgun (WGS) entry which is preliminary data.</text>
</comment>
<accession>A0A0T6B241</accession>
<dbReference type="GO" id="GO:0005737">
    <property type="term" value="C:cytoplasm"/>
    <property type="evidence" value="ECO:0007669"/>
    <property type="project" value="TreeGrafter"/>
</dbReference>
<dbReference type="GO" id="GO:0005524">
    <property type="term" value="F:ATP binding"/>
    <property type="evidence" value="ECO:0007669"/>
    <property type="project" value="InterPro"/>
</dbReference>
<dbReference type="InterPro" id="IPR011704">
    <property type="entry name" value="ATPase_dyneun-rel_AAA"/>
</dbReference>
<gene>
    <name evidence="2" type="ORF">AMK59_6024</name>
</gene>
<dbReference type="SUPFAM" id="SSF52540">
    <property type="entry name" value="P-loop containing nucleoside triphosphate hydrolases"/>
    <property type="match status" value="2"/>
</dbReference>
<name>A0A0T6B241_9SCAR</name>
<reference evidence="2 3" key="1">
    <citation type="submission" date="2015-09" db="EMBL/GenBank/DDBJ databases">
        <title>Draft genome of the scarab beetle Oryctes borbonicus.</title>
        <authorList>
            <person name="Meyer J.M."/>
            <person name="Markov G.V."/>
            <person name="Baskaran P."/>
            <person name="Herrmann M."/>
            <person name="Sommer R.J."/>
            <person name="Roedelsperger C."/>
        </authorList>
    </citation>
    <scope>NUCLEOTIDE SEQUENCE [LARGE SCALE GENOMIC DNA]</scope>
    <source>
        <strain evidence="2">OB123</strain>
        <tissue evidence="2">Whole animal</tissue>
    </source>
</reference>
<dbReference type="OrthoDB" id="5186at2759"/>
<dbReference type="AlphaFoldDB" id="A0A0T6B241"/>
<keyword evidence="3" id="KW-1185">Reference proteome</keyword>
<organism evidence="2 3">
    <name type="scientific">Oryctes borbonicus</name>
    <dbReference type="NCBI Taxonomy" id="1629725"/>
    <lineage>
        <taxon>Eukaryota</taxon>
        <taxon>Metazoa</taxon>
        <taxon>Ecdysozoa</taxon>
        <taxon>Arthropoda</taxon>
        <taxon>Hexapoda</taxon>
        <taxon>Insecta</taxon>
        <taxon>Pterygota</taxon>
        <taxon>Neoptera</taxon>
        <taxon>Endopterygota</taxon>
        <taxon>Coleoptera</taxon>
        <taxon>Polyphaga</taxon>
        <taxon>Scarabaeiformia</taxon>
        <taxon>Scarabaeidae</taxon>
        <taxon>Dynastinae</taxon>
        <taxon>Oryctes</taxon>
    </lineage>
</organism>
<dbReference type="PANTHER" id="PTHR21610">
    <property type="entry name" value="VON WILLEBRAND FACTOR A DOMAIN-CONTAINING PROTEIN 8"/>
    <property type="match status" value="1"/>
</dbReference>
<dbReference type="Gene3D" id="3.40.50.300">
    <property type="entry name" value="P-loop containing nucleotide triphosphate hydrolases"/>
    <property type="match status" value="2"/>
</dbReference>
<evidence type="ECO:0000313" key="3">
    <source>
        <dbReference type="Proteomes" id="UP000051574"/>
    </source>
</evidence>
<evidence type="ECO:0000259" key="1">
    <source>
        <dbReference type="Pfam" id="PF07728"/>
    </source>
</evidence>
<dbReference type="GO" id="GO:0016887">
    <property type="term" value="F:ATP hydrolysis activity"/>
    <property type="evidence" value="ECO:0007669"/>
    <property type="project" value="InterPro"/>
</dbReference>
<dbReference type="InterPro" id="IPR039891">
    <property type="entry name" value="VWA8"/>
</dbReference>
<protein>
    <submittedName>
        <fullName evidence="2">AAA protein</fullName>
    </submittedName>
</protein>
<sequence length="462" mass="52394">MFNPKPPSKQSGGYVETEGQNKLIHEMLQSFTVADFCLVGPRGCGKSILVNKMAEMMGKETEMIVLYQDMTSRDLIQQRTTLDNGDTVWRYSPLIQAALEGKIAILDGIHRIHPSTLSVLHRLVHDRELQLHDGKRLLSQERYQQMKNQFNISDEQLSNNGILKIHPEFRIIAIGEPPSLQTGVNWMSPEVLSLFIFHEAKALSKQEEMHIITSQYGVISKPLHRIIDLAHLLRLNQDPALRNLAGHLSTRQLLRIASRMQKYSSDDLYDTIQATFMMKFLPSLTREALETTVQNLGITSNDQSLLEEPLEYGTVNGILTIGATKAPVFKTVNATKVPNILFYDVPQHLRLMERLLQDFQLGQHLLLVGNQGVGKNKIVDRFLELLNRPREYIQLHRDTTVQTLTVQPTVKDGLLIHEDSPLVRAIKYGHVLVIDEADKAPTHNANLYTSATYYCFTFVAIS</sequence>
<dbReference type="Pfam" id="PF07728">
    <property type="entry name" value="AAA_5"/>
    <property type="match status" value="2"/>
</dbReference>
<proteinExistence type="predicted"/>